<evidence type="ECO:0000313" key="4">
    <source>
        <dbReference type="Proteomes" id="UP000242752"/>
    </source>
</evidence>
<gene>
    <name evidence="3" type="ORF">CD122_00880</name>
</gene>
<feature type="region of interest" description="Disordered" evidence="1">
    <location>
        <begin position="1"/>
        <end position="73"/>
    </location>
</feature>
<dbReference type="Pfam" id="PF08428">
    <property type="entry name" value="Rib"/>
    <property type="match status" value="1"/>
</dbReference>
<dbReference type="InterPro" id="IPR059115">
    <property type="entry name" value="Rib"/>
</dbReference>
<dbReference type="Proteomes" id="UP000242752">
    <property type="component" value="Unassembled WGS sequence"/>
</dbReference>
<accession>A0A2K3YX25</accession>
<dbReference type="InterPro" id="IPR012706">
    <property type="entry name" value="Rib_alpha_Esp_rpt"/>
</dbReference>
<dbReference type="EMBL" id="PPRF01000007">
    <property type="protein sequence ID" value="PNZ30162.1"/>
    <property type="molecule type" value="Genomic_DNA"/>
</dbReference>
<dbReference type="Gene3D" id="2.60.40.3600">
    <property type="match status" value="1"/>
</dbReference>
<reference evidence="3 4" key="1">
    <citation type="submission" date="2017-08" db="EMBL/GenBank/DDBJ databases">
        <title>Draft genome sequences of 64 type strains of genus Staph aureus.</title>
        <authorList>
            <person name="Cole K."/>
            <person name="Golubchik T."/>
            <person name="Russell J."/>
            <person name="Foster D."/>
            <person name="Llewelyn M."/>
            <person name="Wilson D."/>
            <person name="Crook D."/>
            <person name="Paul J."/>
        </authorList>
    </citation>
    <scope>NUCLEOTIDE SEQUENCE [LARGE SCALE GENOMIC DNA]</scope>
    <source>
        <strain evidence="3 4">DSM 21968</strain>
    </source>
</reference>
<sequence length="73" mass="7634">TKGLPEGTTVKDVTPEGSIDTDKPGEYTGKVEVTYPDGSKDTVDVPVTVTEKAKTQAEQNDPTATPEVVEQGG</sequence>
<keyword evidence="4" id="KW-1185">Reference proteome</keyword>
<organism evidence="3 4">
    <name type="scientific">Staphylococcus rostri</name>
    <dbReference type="NCBI Taxonomy" id="522262"/>
    <lineage>
        <taxon>Bacteria</taxon>
        <taxon>Bacillati</taxon>
        <taxon>Bacillota</taxon>
        <taxon>Bacilli</taxon>
        <taxon>Bacillales</taxon>
        <taxon>Staphylococcaceae</taxon>
        <taxon>Staphylococcus</taxon>
    </lineage>
</organism>
<dbReference type="RefSeq" id="WP_206167734.1">
    <property type="nucleotide sequence ID" value="NZ_PPRF01000007.1"/>
</dbReference>
<evidence type="ECO:0000313" key="3">
    <source>
        <dbReference type="EMBL" id="PNZ30162.1"/>
    </source>
</evidence>
<feature type="domain" description="Rib" evidence="2">
    <location>
        <begin position="3"/>
        <end position="51"/>
    </location>
</feature>
<comment type="caution">
    <text evidence="3">The sequence shown here is derived from an EMBL/GenBank/DDBJ whole genome shotgun (WGS) entry which is preliminary data.</text>
</comment>
<name>A0A2K3YX25_9STAP</name>
<dbReference type="AlphaFoldDB" id="A0A2K3YX25"/>
<evidence type="ECO:0000259" key="2">
    <source>
        <dbReference type="Pfam" id="PF08428"/>
    </source>
</evidence>
<evidence type="ECO:0000256" key="1">
    <source>
        <dbReference type="SAM" id="MobiDB-lite"/>
    </source>
</evidence>
<protein>
    <recommendedName>
        <fullName evidence="2">Rib domain-containing protein</fullName>
    </recommendedName>
</protein>
<dbReference type="NCBIfam" id="TIGR02331">
    <property type="entry name" value="rib_alpha"/>
    <property type="match status" value="1"/>
</dbReference>
<feature type="non-terminal residue" evidence="3">
    <location>
        <position position="73"/>
    </location>
</feature>
<proteinExistence type="predicted"/>
<feature type="non-terminal residue" evidence="3">
    <location>
        <position position="1"/>
    </location>
</feature>